<dbReference type="Proteomes" id="UP001283361">
    <property type="component" value="Unassembled WGS sequence"/>
</dbReference>
<accession>A0AAE0ZAB7</accession>
<protein>
    <submittedName>
        <fullName evidence="2">Uncharacterized protein</fullName>
    </submittedName>
</protein>
<keyword evidence="3" id="KW-1185">Reference proteome</keyword>
<feature type="compositionally biased region" description="Low complexity" evidence="1">
    <location>
        <begin position="99"/>
        <end position="109"/>
    </location>
</feature>
<evidence type="ECO:0000313" key="3">
    <source>
        <dbReference type="Proteomes" id="UP001283361"/>
    </source>
</evidence>
<feature type="compositionally biased region" description="Low complexity" evidence="1">
    <location>
        <begin position="60"/>
        <end position="73"/>
    </location>
</feature>
<gene>
    <name evidence="2" type="ORF">RRG08_026200</name>
</gene>
<name>A0AAE0ZAB7_9GAST</name>
<comment type="caution">
    <text evidence="2">The sequence shown here is derived from an EMBL/GenBank/DDBJ whole genome shotgun (WGS) entry which is preliminary data.</text>
</comment>
<sequence>MNSSELSLNSFKFKVGDPCYAKVFSTMSEKSPTWVPAVITKCLLLDPATSKSVHKGQRGGDTSSSSSRGSADAMTTKTLENFLKNPAVEIPPLNLLRTSQSQPPLSQQLEATGLPAVPTRRSQ</sequence>
<dbReference type="AlphaFoldDB" id="A0AAE0ZAB7"/>
<evidence type="ECO:0000313" key="2">
    <source>
        <dbReference type="EMBL" id="KAK3765727.1"/>
    </source>
</evidence>
<evidence type="ECO:0000256" key="1">
    <source>
        <dbReference type="SAM" id="MobiDB-lite"/>
    </source>
</evidence>
<organism evidence="2 3">
    <name type="scientific">Elysia crispata</name>
    <name type="common">lettuce slug</name>
    <dbReference type="NCBI Taxonomy" id="231223"/>
    <lineage>
        <taxon>Eukaryota</taxon>
        <taxon>Metazoa</taxon>
        <taxon>Spiralia</taxon>
        <taxon>Lophotrochozoa</taxon>
        <taxon>Mollusca</taxon>
        <taxon>Gastropoda</taxon>
        <taxon>Heterobranchia</taxon>
        <taxon>Euthyneura</taxon>
        <taxon>Panpulmonata</taxon>
        <taxon>Sacoglossa</taxon>
        <taxon>Placobranchoidea</taxon>
        <taxon>Plakobranchidae</taxon>
        <taxon>Elysia</taxon>
    </lineage>
</organism>
<feature type="region of interest" description="Disordered" evidence="1">
    <location>
        <begin position="50"/>
        <end position="77"/>
    </location>
</feature>
<reference evidence="2" key="1">
    <citation type="journal article" date="2023" name="G3 (Bethesda)">
        <title>A reference genome for the long-term kleptoplast-retaining sea slug Elysia crispata morphotype clarki.</title>
        <authorList>
            <person name="Eastman K.E."/>
            <person name="Pendleton A.L."/>
            <person name="Shaikh M.A."/>
            <person name="Suttiyut T."/>
            <person name="Ogas R."/>
            <person name="Tomko P."/>
            <person name="Gavelis G."/>
            <person name="Widhalm J.R."/>
            <person name="Wisecaver J.H."/>
        </authorList>
    </citation>
    <scope>NUCLEOTIDE SEQUENCE</scope>
    <source>
        <strain evidence="2">ECLA1</strain>
    </source>
</reference>
<dbReference type="EMBL" id="JAWDGP010004277">
    <property type="protein sequence ID" value="KAK3765727.1"/>
    <property type="molecule type" value="Genomic_DNA"/>
</dbReference>
<feature type="region of interest" description="Disordered" evidence="1">
    <location>
        <begin position="93"/>
        <end position="123"/>
    </location>
</feature>
<proteinExistence type="predicted"/>